<protein>
    <submittedName>
        <fullName evidence="1">Transcriptional co-activator mating type protein alpha</fullName>
    </submittedName>
</protein>
<reference evidence="1" key="3">
    <citation type="submission" date="2025-07" db="EMBL/GenBank/DDBJ databases">
        <authorList>
            <consortium name="NCBI Genome Project"/>
        </authorList>
    </citation>
    <scope>NUCLEOTIDE SEQUENCE</scope>
    <source>
        <strain evidence="1">CBS432</strain>
    </source>
</reference>
<dbReference type="VEuPathDB" id="FungiDB:SPAR_C00950"/>
<reference evidence="1" key="1">
    <citation type="journal article" date="2017" name="Nat. Genet.">
        <title>Contrasting evolutionary genome dynamics between domesticated and wild yeasts.</title>
        <authorList>
            <person name="Yue J.X."/>
            <person name="Li J."/>
            <person name="Aigrain L."/>
            <person name="Hallin J."/>
            <person name="Persson K."/>
            <person name="Oliver K."/>
            <person name="Bergstrom A."/>
            <person name="Coupland P."/>
            <person name="Warringer J."/>
            <person name="Lagomarsino M.C."/>
            <person name="Fischer G."/>
            <person name="Durbin R."/>
            <person name="Liti G."/>
        </authorList>
    </citation>
    <scope>NUCLEOTIDE SEQUENCE</scope>
    <source>
        <strain evidence="1">CBS432</strain>
    </source>
</reference>
<accession>A0A8B8UMJ8</accession>
<proteinExistence type="predicted"/>
<dbReference type="RefSeq" id="XP_033764982.1">
    <property type="nucleotide sequence ID" value="XM_033909091.1"/>
</dbReference>
<dbReference type="KEGG" id="spao:SPAR_C00950"/>
<reference evidence="1" key="4">
    <citation type="submission" date="2025-08" db="UniProtKB">
        <authorList>
            <consortium name="RefSeq"/>
        </authorList>
    </citation>
    <scope>IDENTIFICATION</scope>
    <source>
        <strain evidence="1">CBS432</strain>
    </source>
</reference>
<name>A0A8B8UMJ8_SACPA</name>
<sequence>MDDVWVLFGMQFIASNVEKLYHFKMFTSKPAFRIKNKTSKSYRNTAVSKKLKDKPIINHVKPSCFNVIRPLKKDIQIPVPSSRF</sequence>
<dbReference type="GeneID" id="54629186"/>
<dbReference type="AlphaFoldDB" id="A0A8B8UMJ8"/>
<evidence type="ECO:0000313" key="1">
    <source>
        <dbReference type="RefSeq" id="XP_033764982.1"/>
    </source>
</evidence>
<gene>
    <name evidence="1" type="primary">MATALPHA1</name>
    <name evidence="1" type="ORF">SPAR_C00950</name>
</gene>
<reference evidence="1" key="2">
    <citation type="submission" date="2020-01" db="EMBL/GenBank/DDBJ databases">
        <title>Population-level Yeast Reference Genomes.</title>
        <authorList>
            <person name="Yue J.-X."/>
        </authorList>
    </citation>
    <scope>NUCLEOTIDE SEQUENCE</scope>
    <source>
        <strain evidence="1">CBS432</strain>
    </source>
</reference>
<organism evidence="1">
    <name type="scientific">Saccharomyces paradoxus</name>
    <name type="common">Yeast</name>
    <name type="synonym">Saccharomyces douglasii</name>
    <dbReference type="NCBI Taxonomy" id="27291"/>
    <lineage>
        <taxon>Eukaryota</taxon>
        <taxon>Fungi</taxon>
        <taxon>Dikarya</taxon>
        <taxon>Ascomycota</taxon>
        <taxon>Saccharomycotina</taxon>
        <taxon>Saccharomycetes</taxon>
        <taxon>Saccharomycetales</taxon>
        <taxon>Saccharomycetaceae</taxon>
        <taxon>Saccharomyces</taxon>
    </lineage>
</organism>